<evidence type="ECO:0000313" key="3">
    <source>
        <dbReference type="Proteomes" id="UP000255224"/>
    </source>
</evidence>
<sequence length="282" mass="31431">MGETRTYKQPSEFSGNPKEIRTVGTAKGINKIAILMPCHRGHWLKRRAGGLCRRIPEKAKIIGIRKGYFILIFVNLGKNLHVKKLLFALCLSASALSFAQDYSVPAASPRQKVEQQFSMSKISIDYGRPGVKGRKIFGELVPYGQVWRAGANSSTKITFGQSVNFGGKMVPAGTYGLFIVPTEKEWKVILNKDFQQWGAYTYDPKQDVVDITVPVNKLADKQEWFEITLNPTDENSGNLVIKWDMVQAEVALKPAKPDAVIKISDKLKEIKKIESDAAKAKS</sequence>
<organism evidence="2 3">
    <name type="scientific">Chryseobacterium carnipullorum</name>
    <dbReference type="NCBI Taxonomy" id="1124835"/>
    <lineage>
        <taxon>Bacteria</taxon>
        <taxon>Pseudomonadati</taxon>
        <taxon>Bacteroidota</taxon>
        <taxon>Flavobacteriia</taxon>
        <taxon>Flavobacteriales</taxon>
        <taxon>Weeksellaceae</taxon>
        <taxon>Chryseobacterium group</taxon>
        <taxon>Chryseobacterium</taxon>
    </lineage>
</organism>
<accession>A0A376E4T6</accession>
<evidence type="ECO:0000313" key="2">
    <source>
        <dbReference type="EMBL" id="STD01435.1"/>
    </source>
</evidence>
<keyword evidence="2" id="KW-0489">Methyltransferase</keyword>
<dbReference type="InterPro" id="IPR036388">
    <property type="entry name" value="WH-like_DNA-bd_sf"/>
</dbReference>
<name>A0A1M7JHQ2_CHRCU</name>
<dbReference type="InterPro" id="IPR036217">
    <property type="entry name" value="MethylDNA_cys_MeTrfase_DNAb"/>
</dbReference>
<reference evidence="2 3" key="1">
    <citation type="submission" date="2018-06" db="EMBL/GenBank/DDBJ databases">
        <authorList>
            <consortium name="Pathogen Informatics"/>
            <person name="Doyle S."/>
        </authorList>
    </citation>
    <scope>NUCLEOTIDE SEQUENCE [LARGE SCALE GENOMIC DNA]</scope>
    <source>
        <strain evidence="2 3">NCTC13533</strain>
    </source>
</reference>
<keyword evidence="2" id="KW-0808">Transferase</keyword>
<dbReference type="InterPro" id="IPR014048">
    <property type="entry name" value="MethylDNA_cys_MeTrfase_DNA-bd"/>
</dbReference>
<dbReference type="EMBL" id="UFVQ01000003">
    <property type="protein sequence ID" value="STD01435.1"/>
    <property type="molecule type" value="Genomic_DNA"/>
</dbReference>
<dbReference type="Pfam" id="PF11138">
    <property type="entry name" value="DUF2911"/>
    <property type="match status" value="1"/>
</dbReference>
<dbReference type="Pfam" id="PF01035">
    <property type="entry name" value="DNA_binding_1"/>
    <property type="match status" value="1"/>
</dbReference>
<dbReference type="Gene3D" id="1.10.10.10">
    <property type="entry name" value="Winged helix-like DNA-binding domain superfamily/Winged helix DNA-binding domain"/>
    <property type="match status" value="1"/>
</dbReference>
<gene>
    <name evidence="2" type="ORF">NCTC13533_03125</name>
</gene>
<dbReference type="GO" id="GO:0032259">
    <property type="term" value="P:methylation"/>
    <property type="evidence" value="ECO:0007669"/>
    <property type="project" value="UniProtKB-KW"/>
</dbReference>
<dbReference type="SUPFAM" id="SSF46767">
    <property type="entry name" value="Methylated DNA-protein cysteine methyltransferase, C-terminal domain"/>
    <property type="match status" value="1"/>
</dbReference>
<keyword evidence="1" id="KW-0227">DNA damage</keyword>
<dbReference type="GO" id="GO:0008168">
    <property type="term" value="F:methyltransferase activity"/>
    <property type="evidence" value="ECO:0007669"/>
    <property type="project" value="UniProtKB-KW"/>
</dbReference>
<evidence type="ECO:0000256" key="1">
    <source>
        <dbReference type="ARBA" id="ARBA00022763"/>
    </source>
</evidence>
<dbReference type="Proteomes" id="UP000255224">
    <property type="component" value="Unassembled WGS sequence"/>
</dbReference>
<protein>
    <submittedName>
        <fullName evidence="2">Methylated-DNA--protein-cysteine methyltransferase</fullName>
    </submittedName>
</protein>
<proteinExistence type="predicted"/>
<accession>A0A1M7JHQ2</accession>
<dbReference type="AlphaFoldDB" id="A0A1M7JHQ2"/>
<dbReference type="InterPro" id="IPR021314">
    <property type="entry name" value="DUF2911"/>
</dbReference>
<dbReference type="GO" id="GO:0006281">
    <property type="term" value="P:DNA repair"/>
    <property type="evidence" value="ECO:0007669"/>
    <property type="project" value="InterPro"/>
</dbReference>
<dbReference type="STRING" id="297244.SAMN05421639_10212"/>